<dbReference type="KEGG" id="agl:PYTT_0579"/>
<feature type="signal peptide" evidence="1">
    <location>
        <begin position="1"/>
        <end position="18"/>
    </location>
</feature>
<dbReference type="STRING" id="1679444.PYTT_0579"/>
<dbReference type="AlphaFoldDB" id="A0A1C7PDX2"/>
<evidence type="ECO:0000256" key="1">
    <source>
        <dbReference type="SAM" id="SignalP"/>
    </source>
</evidence>
<accession>A0A1C7PDX2</accession>
<evidence type="ECO:0000313" key="2">
    <source>
        <dbReference type="EMBL" id="SEH76683.1"/>
    </source>
</evidence>
<keyword evidence="1" id="KW-0732">Signal</keyword>
<proteinExistence type="predicted"/>
<protein>
    <submittedName>
        <fullName evidence="2">Uncharacterized protein</fullName>
    </submittedName>
</protein>
<name>A0A1C7PDX2_9BACT</name>
<dbReference type="Proteomes" id="UP000176204">
    <property type="component" value="Chromosome I"/>
</dbReference>
<gene>
    <name evidence="2" type="ORF">PYTT_0579</name>
</gene>
<dbReference type="RefSeq" id="WP_067773250.1">
    <property type="nucleotide sequence ID" value="NZ_LIGX01000010.1"/>
</dbReference>
<dbReference type="EMBL" id="LT629973">
    <property type="protein sequence ID" value="SEH76683.1"/>
    <property type="molecule type" value="Genomic_DNA"/>
</dbReference>
<keyword evidence="3" id="KW-1185">Reference proteome</keyword>
<evidence type="ECO:0000313" key="3">
    <source>
        <dbReference type="Proteomes" id="UP000176204"/>
    </source>
</evidence>
<sequence>MKILHLCLLLANCLYVSAQEPEVQFDPYINLSVIKRAIPLVKAHFAEKWREQQKSEVYYNVTIRTLEIPSSGIIRYGDSQTFEWFESLKKKGEFLPLIGGDRYIVFQITSWRKKDKSQLPVLDEYIVYFCDLKTGEPLGMLKLQ</sequence>
<reference evidence="3" key="1">
    <citation type="submission" date="2016-09" db="EMBL/GenBank/DDBJ databases">
        <authorList>
            <person name="Koehorst J."/>
        </authorList>
    </citation>
    <scope>NUCLEOTIDE SEQUENCE [LARGE SCALE GENOMIC DNA]</scope>
</reference>
<organism evidence="2 3">
    <name type="scientific">Akkermansia glycaniphila</name>
    <dbReference type="NCBI Taxonomy" id="1679444"/>
    <lineage>
        <taxon>Bacteria</taxon>
        <taxon>Pseudomonadati</taxon>
        <taxon>Verrucomicrobiota</taxon>
        <taxon>Verrucomicrobiia</taxon>
        <taxon>Verrucomicrobiales</taxon>
        <taxon>Akkermansiaceae</taxon>
        <taxon>Akkermansia</taxon>
    </lineage>
</organism>
<feature type="chain" id="PRO_5014266536" evidence="1">
    <location>
        <begin position="19"/>
        <end position="144"/>
    </location>
</feature>